<dbReference type="AlphaFoldDB" id="A0A1Z3HL04"/>
<dbReference type="Pfam" id="PF13302">
    <property type="entry name" value="Acetyltransf_3"/>
    <property type="match status" value="1"/>
</dbReference>
<sequence length="174" mass="20521">MREGSRVFIRPPSRDDWPELLALHQRSQWFHQPWASLPLTESECKRYISRCHCDETFQGWLICHQTHQQIIGVANLSLLVYRLFQRAHLGYYVDIDFAGQGFMSAGLQLVLDHAFYQLGVHQIEANIQPDNTASIKLVKRLGFTRQGVSRRYLKINNDWCDHEHWCLRVEDWAE</sequence>
<dbReference type="RefSeq" id="WP_080810569.1">
    <property type="nucleotide sequence ID" value="NZ_CP021983.2"/>
</dbReference>
<dbReference type="Proteomes" id="UP000191901">
    <property type="component" value="Chromosome"/>
</dbReference>
<dbReference type="EMBL" id="CP021983">
    <property type="protein sequence ID" value="ASC70991.1"/>
    <property type="molecule type" value="Genomic_DNA"/>
</dbReference>
<dbReference type="GO" id="GO:0008999">
    <property type="term" value="F:protein-N-terminal-alanine acetyltransferase activity"/>
    <property type="evidence" value="ECO:0007669"/>
    <property type="project" value="TreeGrafter"/>
</dbReference>
<gene>
    <name evidence="5" type="primary">yjcK</name>
    <name evidence="5" type="ORF">XM38_019400</name>
</gene>
<dbReference type="OrthoDB" id="9795206at2"/>
<dbReference type="InterPro" id="IPR051531">
    <property type="entry name" value="N-acetyltransferase"/>
</dbReference>
<protein>
    <submittedName>
        <fullName evidence="5">Ribosomal-protein-alanine acetyltransferase</fullName>
    </submittedName>
</protein>
<evidence type="ECO:0000256" key="2">
    <source>
        <dbReference type="ARBA" id="ARBA00023315"/>
    </source>
</evidence>
<proteinExistence type="inferred from homology"/>
<dbReference type="InterPro" id="IPR000182">
    <property type="entry name" value="GNAT_dom"/>
</dbReference>
<reference evidence="5 6" key="1">
    <citation type="journal article" date="2016" name="Biochim. Biophys. Acta">
        <title>Characterization of red-shifted phycobilisomes isolated from the chlorophyll f-containing cyanobacterium Halomicronema hongdechloris.</title>
        <authorList>
            <person name="Li Y."/>
            <person name="Lin Y."/>
            <person name="Garvey C.J."/>
            <person name="Birch D."/>
            <person name="Corkery R.W."/>
            <person name="Loughlin P.C."/>
            <person name="Scheer H."/>
            <person name="Willows R.D."/>
            <person name="Chen M."/>
        </authorList>
    </citation>
    <scope>NUCLEOTIDE SEQUENCE [LARGE SCALE GENOMIC DNA]</scope>
    <source>
        <strain evidence="5 6">C2206</strain>
    </source>
</reference>
<dbReference type="KEGG" id="hhg:XM38_019400"/>
<dbReference type="STRING" id="1641165.XM38_14940"/>
<dbReference type="SUPFAM" id="SSF55729">
    <property type="entry name" value="Acyl-CoA N-acyltransferases (Nat)"/>
    <property type="match status" value="1"/>
</dbReference>
<dbReference type="PANTHER" id="PTHR43792">
    <property type="entry name" value="GNAT FAMILY, PUTATIVE (AFU_ORTHOLOGUE AFUA_3G00765)-RELATED-RELATED"/>
    <property type="match status" value="1"/>
</dbReference>
<evidence type="ECO:0000313" key="5">
    <source>
        <dbReference type="EMBL" id="ASC70991.1"/>
    </source>
</evidence>
<evidence type="ECO:0000259" key="4">
    <source>
        <dbReference type="PROSITE" id="PS51186"/>
    </source>
</evidence>
<comment type="similarity">
    <text evidence="3">Belongs to the acetyltransferase family. RimJ subfamily.</text>
</comment>
<dbReference type="InterPro" id="IPR016181">
    <property type="entry name" value="Acyl_CoA_acyltransferase"/>
</dbReference>
<keyword evidence="1" id="KW-0808">Transferase</keyword>
<name>A0A1Z3HL04_9CYAN</name>
<evidence type="ECO:0000313" key="6">
    <source>
        <dbReference type="Proteomes" id="UP000191901"/>
    </source>
</evidence>
<accession>A0A1Z3HL04</accession>
<dbReference type="PROSITE" id="PS51186">
    <property type="entry name" value="GNAT"/>
    <property type="match status" value="1"/>
</dbReference>
<evidence type="ECO:0000256" key="1">
    <source>
        <dbReference type="ARBA" id="ARBA00022679"/>
    </source>
</evidence>
<dbReference type="PANTHER" id="PTHR43792:SF8">
    <property type="entry name" value="[RIBOSOMAL PROTEIN US5]-ALANINE N-ACETYLTRANSFERASE"/>
    <property type="match status" value="1"/>
</dbReference>
<keyword evidence="6" id="KW-1185">Reference proteome</keyword>
<organism evidence="5 6">
    <name type="scientific">Halomicronema hongdechloris C2206</name>
    <dbReference type="NCBI Taxonomy" id="1641165"/>
    <lineage>
        <taxon>Bacteria</taxon>
        <taxon>Bacillati</taxon>
        <taxon>Cyanobacteriota</taxon>
        <taxon>Cyanophyceae</taxon>
        <taxon>Nodosilineales</taxon>
        <taxon>Nodosilineaceae</taxon>
        <taxon>Halomicronema</taxon>
    </lineage>
</organism>
<dbReference type="GO" id="GO:0005737">
    <property type="term" value="C:cytoplasm"/>
    <property type="evidence" value="ECO:0007669"/>
    <property type="project" value="TreeGrafter"/>
</dbReference>
<dbReference type="Gene3D" id="3.40.630.30">
    <property type="match status" value="1"/>
</dbReference>
<evidence type="ECO:0000256" key="3">
    <source>
        <dbReference type="ARBA" id="ARBA00038502"/>
    </source>
</evidence>
<feature type="domain" description="N-acetyltransferase" evidence="4">
    <location>
        <begin position="7"/>
        <end position="170"/>
    </location>
</feature>
<keyword evidence="2" id="KW-0012">Acyltransferase</keyword>